<feature type="domain" description="TY-Chap central" evidence="1">
    <location>
        <begin position="176"/>
        <end position="306"/>
    </location>
</feature>
<evidence type="ECO:0000259" key="2">
    <source>
        <dbReference type="Pfam" id="PF22552"/>
    </source>
</evidence>
<reference evidence="3 4" key="1">
    <citation type="submission" date="2019-12" db="EMBL/GenBank/DDBJ databases">
        <title>Auraticoccus cholistani sp. nov., an actinomycete isolated from soil of Cholistan desert.</title>
        <authorList>
            <person name="Cheema M.T."/>
        </authorList>
    </citation>
    <scope>NUCLEOTIDE SEQUENCE [LARGE SCALE GENOMIC DNA]</scope>
    <source>
        <strain evidence="3 4">F435</strain>
    </source>
</reference>
<evidence type="ECO:0000313" key="3">
    <source>
        <dbReference type="EMBL" id="MVA75685.1"/>
    </source>
</evidence>
<dbReference type="InterPro" id="IPR054343">
    <property type="entry name" value="TY-Chap_M"/>
</dbReference>
<name>A0A6A9UVI4_9ACTN</name>
<dbReference type="InterPro" id="IPR054344">
    <property type="entry name" value="TY-Chap_N"/>
</dbReference>
<dbReference type="EMBL" id="WPCU01000005">
    <property type="protein sequence ID" value="MVA75685.1"/>
    <property type="molecule type" value="Genomic_DNA"/>
</dbReference>
<dbReference type="SUPFAM" id="SSF69635">
    <property type="entry name" value="Type III secretory system chaperone-like"/>
    <property type="match status" value="1"/>
</dbReference>
<accession>A0A6A9UVI4</accession>
<gene>
    <name evidence="3" type="ORF">GC722_06550</name>
</gene>
<proteinExistence type="predicted"/>
<protein>
    <recommendedName>
        <fullName evidence="5">YbjN domain-containing protein</fullName>
    </recommendedName>
</protein>
<evidence type="ECO:0008006" key="5">
    <source>
        <dbReference type="Google" id="ProtNLM"/>
    </source>
</evidence>
<feature type="domain" description="TY-Chap N-terminal" evidence="2">
    <location>
        <begin position="16"/>
        <end position="141"/>
    </location>
</feature>
<comment type="caution">
    <text evidence="3">The sequence shown here is derived from an EMBL/GenBank/DDBJ whole genome shotgun (WGS) entry which is preliminary data.</text>
</comment>
<dbReference type="Gene3D" id="3.30.1460.10">
    <property type="match status" value="1"/>
</dbReference>
<dbReference type="AlphaFoldDB" id="A0A6A9UVI4"/>
<evidence type="ECO:0000313" key="4">
    <source>
        <dbReference type="Proteomes" id="UP000435304"/>
    </source>
</evidence>
<dbReference type="RefSeq" id="WP_331714463.1">
    <property type="nucleotide sequence ID" value="NZ_WPCU01000005.1"/>
</dbReference>
<keyword evidence="4" id="KW-1185">Reference proteome</keyword>
<dbReference type="Proteomes" id="UP000435304">
    <property type="component" value="Unassembled WGS sequence"/>
</dbReference>
<dbReference type="Pfam" id="PF22552">
    <property type="entry name" value="TY-Chap3"/>
    <property type="match status" value="1"/>
</dbReference>
<organism evidence="3 4">
    <name type="scientific">Auraticoccus cholistanensis</name>
    <dbReference type="NCBI Taxonomy" id="2656650"/>
    <lineage>
        <taxon>Bacteria</taxon>
        <taxon>Bacillati</taxon>
        <taxon>Actinomycetota</taxon>
        <taxon>Actinomycetes</taxon>
        <taxon>Propionibacteriales</taxon>
        <taxon>Propionibacteriaceae</taxon>
        <taxon>Auraticoccus</taxon>
    </lineage>
</organism>
<dbReference type="Pfam" id="PF22551">
    <property type="entry name" value="TY-Chap1"/>
    <property type="match status" value="1"/>
</dbReference>
<sequence>MPDYTDFDLDRSTAESWAEFEGRLAEVVSMIDDSGDFTIGCVAVDDEPVPFVRFSSLDRDTLLAEAASNAVVGEKYQLGPAELARLAELGWRDPVSEPEQPGEQVSENFWLHRRQEESDRLAALAVCTLREVYGVQHPVFLAPDQLAEILTPSVEPLALTEYDAEDVVAVLPAGVDHLRDMVELELTDMFGHAPVHDAEGDIAVRVGSTMLFLRVAPDAREVLVFASLVHDVEGRSRAVEVLNDLNADSRSVKFQLVRDRVFVTCSVMAHPFVPAHLHQAVSVLAEVADGIDDELAGKLRGRTTFGPDGVSGS</sequence>
<evidence type="ECO:0000259" key="1">
    <source>
        <dbReference type="Pfam" id="PF22551"/>
    </source>
</evidence>